<dbReference type="EMBL" id="FOAP01000004">
    <property type="protein sequence ID" value="SEL11569.1"/>
    <property type="molecule type" value="Genomic_DNA"/>
</dbReference>
<protein>
    <submittedName>
        <fullName evidence="5">Toxin homologue of phage lysozyme</fullName>
    </submittedName>
</protein>
<keyword evidence="2" id="KW-0081">Bacteriolytic enzyme</keyword>
<name>A0A1H7MKH6_STIAU</name>
<dbReference type="RefSeq" id="WP_143101369.1">
    <property type="nucleotide sequence ID" value="NZ_FOAP01000004.1"/>
</dbReference>
<dbReference type="OrthoDB" id="5514772at2"/>
<evidence type="ECO:0000256" key="3">
    <source>
        <dbReference type="SAM" id="MobiDB-lite"/>
    </source>
</evidence>
<feature type="domain" description="Pesticin C-terminal" evidence="4">
    <location>
        <begin position="129"/>
        <end position="264"/>
    </location>
</feature>
<evidence type="ECO:0000256" key="1">
    <source>
        <dbReference type="ARBA" id="ARBA00022529"/>
    </source>
</evidence>
<evidence type="ECO:0000256" key="2">
    <source>
        <dbReference type="ARBA" id="ARBA00022638"/>
    </source>
</evidence>
<evidence type="ECO:0000259" key="4">
    <source>
        <dbReference type="Pfam" id="PF16754"/>
    </source>
</evidence>
<reference evidence="6" key="1">
    <citation type="submission" date="2016-10" db="EMBL/GenBank/DDBJ databases">
        <authorList>
            <person name="Varghese N."/>
            <person name="Submissions S."/>
        </authorList>
    </citation>
    <scope>NUCLEOTIDE SEQUENCE [LARGE SCALE GENOMIC DNA]</scope>
    <source>
        <strain evidence="6">DSM 17044</strain>
    </source>
</reference>
<sequence>MGVDSTRGSSSGSSSVSSRSSTSQSSSANATTSVNKTTPDVAQSNPVAKTPTVNFDQSTFEQAKNVASMPNLMSSTPIRNQPMDAAAFDPAKALEAAPELLGATPLNPTPQTFVSDFEVPKGQLTFDAEGLETRGAYFSREAHWPGGASGVTIGRGYDMKGRSEETVRSDLIAAGVPDADAELLAQGAGLEGKAASDFTKREDVAAIEISPAAQKELFTKVYDHYESEVERISNKDDTVAKYGSVDFDNLDPAIKDVAVDLLYRGDYKPSTRTEIQQHLVNNDLQGLHDLLADESKMTGDWGVPQDRFERRRDYLQAALDAQAAAAPQE</sequence>
<dbReference type="Gene3D" id="1.10.530.40">
    <property type="match status" value="1"/>
</dbReference>
<gene>
    <name evidence="5" type="ORF">SAMN05444354_10418</name>
</gene>
<dbReference type="Proteomes" id="UP000182719">
    <property type="component" value="Unassembled WGS sequence"/>
</dbReference>
<feature type="region of interest" description="Disordered" evidence="3">
    <location>
        <begin position="1"/>
        <end position="61"/>
    </location>
</feature>
<dbReference type="GO" id="GO:0042742">
    <property type="term" value="P:defense response to bacterium"/>
    <property type="evidence" value="ECO:0007669"/>
    <property type="project" value="UniProtKB-KW"/>
</dbReference>
<dbReference type="Pfam" id="PF16754">
    <property type="entry name" value="Pesticin"/>
    <property type="match status" value="1"/>
</dbReference>
<dbReference type="GO" id="GO:0031640">
    <property type="term" value="P:killing of cells of another organism"/>
    <property type="evidence" value="ECO:0007669"/>
    <property type="project" value="UniProtKB-KW"/>
</dbReference>
<evidence type="ECO:0000313" key="6">
    <source>
        <dbReference type="Proteomes" id="UP000182719"/>
    </source>
</evidence>
<evidence type="ECO:0000313" key="5">
    <source>
        <dbReference type="EMBL" id="SEL11569.1"/>
    </source>
</evidence>
<keyword evidence="6" id="KW-1185">Reference proteome</keyword>
<accession>A0A1H7MKH6</accession>
<keyword evidence="1" id="KW-0929">Antimicrobial</keyword>
<feature type="compositionally biased region" description="Polar residues" evidence="3">
    <location>
        <begin position="40"/>
        <end position="61"/>
    </location>
</feature>
<dbReference type="InterPro" id="IPR023347">
    <property type="entry name" value="Lysozyme_dom_sf"/>
</dbReference>
<feature type="compositionally biased region" description="Low complexity" evidence="3">
    <location>
        <begin position="1"/>
        <end position="38"/>
    </location>
</feature>
<proteinExistence type="predicted"/>
<dbReference type="GO" id="GO:0003796">
    <property type="term" value="F:lysozyme activity"/>
    <property type="evidence" value="ECO:0007669"/>
    <property type="project" value="InterPro"/>
</dbReference>
<dbReference type="InterPro" id="IPR031922">
    <property type="entry name" value="Pesticin_C"/>
</dbReference>
<organism evidence="5 6">
    <name type="scientific">Stigmatella aurantiaca</name>
    <dbReference type="NCBI Taxonomy" id="41"/>
    <lineage>
        <taxon>Bacteria</taxon>
        <taxon>Pseudomonadati</taxon>
        <taxon>Myxococcota</taxon>
        <taxon>Myxococcia</taxon>
        <taxon>Myxococcales</taxon>
        <taxon>Cystobacterineae</taxon>
        <taxon>Archangiaceae</taxon>
        <taxon>Stigmatella</taxon>
    </lineage>
</organism>
<dbReference type="AlphaFoldDB" id="A0A1H7MKH6"/>
<dbReference type="CDD" id="cd16903">
    <property type="entry name" value="pesticin_lyz-like"/>
    <property type="match status" value="1"/>
</dbReference>